<accession>A0A4R4ZSX5</accession>
<protein>
    <submittedName>
        <fullName evidence="1">Uncharacterized protein</fullName>
    </submittedName>
</protein>
<proteinExistence type="predicted"/>
<keyword evidence="2" id="KW-1185">Reference proteome</keyword>
<gene>
    <name evidence="1" type="ORF">E1263_07305</name>
</gene>
<evidence type="ECO:0000313" key="1">
    <source>
        <dbReference type="EMBL" id="TDD61500.1"/>
    </source>
</evidence>
<comment type="caution">
    <text evidence="1">The sequence shown here is derived from an EMBL/GenBank/DDBJ whole genome shotgun (WGS) entry which is preliminary data.</text>
</comment>
<dbReference type="EMBL" id="SMKX01000014">
    <property type="protein sequence ID" value="TDD61500.1"/>
    <property type="molecule type" value="Genomic_DNA"/>
</dbReference>
<dbReference type="AlphaFoldDB" id="A0A4R4ZSX5"/>
<sequence length="64" mass="6765">MNYGTRKAAMRYQVTHSPAATADSEPTVTDAAGVTEIVRRAALTGTRVHIRPVVPAGPEAESET</sequence>
<dbReference type="Proteomes" id="UP000295124">
    <property type="component" value="Unassembled WGS sequence"/>
</dbReference>
<evidence type="ECO:0000313" key="2">
    <source>
        <dbReference type="Proteomes" id="UP000295124"/>
    </source>
</evidence>
<reference evidence="1 2" key="1">
    <citation type="submission" date="2019-03" db="EMBL/GenBank/DDBJ databases">
        <title>Draft genome sequences of novel Actinobacteria.</title>
        <authorList>
            <person name="Sahin N."/>
            <person name="Ay H."/>
            <person name="Saygin H."/>
        </authorList>
    </citation>
    <scope>NUCLEOTIDE SEQUENCE [LARGE SCALE GENOMIC DNA]</scope>
    <source>
        <strain evidence="1 2">JCM 13523</strain>
    </source>
</reference>
<name>A0A4R4ZSX5_9ACTN</name>
<organism evidence="1 2">
    <name type="scientific">Kribbella antibiotica</name>
    <dbReference type="NCBI Taxonomy" id="190195"/>
    <lineage>
        <taxon>Bacteria</taxon>
        <taxon>Bacillati</taxon>
        <taxon>Actinomycetota</taxon>
        <taxon>Actinomycetes</taxon>
        <taxon>Propionibacteriales</taxon>
        <taxon>Kribbellaceae</taxon>
        <taxon>Kribbella</taxon>
    </lineage>
</organism>